<evidence type="ECO:0000313" key="2">
    <source>
        <dbReference type="Proteomes" id="UP000593568"/>
    </source>
</evidence>
<gene>
    <name evidence="1" type="ORF">Gotri_028155</name>
</gene>
<dbReference type="Proteomes" id="UP000593568">
    <property type="component" value="Unassembled WGS sequence"/>
</dbReference>
<name>A0A7J9FSE2_9ROSI</name>
<accession>A0A7J9FSE2</accession>
<protein>
    <submittedName>
        <fullName evidence="1">Uncharacterized protein</fullName>
    </submittedName>
</protein>
<keyword evidence="2" id="KW-1185">Reference proteome</keyword>
<comment type="caution">
    <text evidence="1">The sequence shown here is derived from an EMBL/GenBank/DDBJ whole genome shotgun (WGS) entry which is preliminary data.</text>
</comment>
<evidence type="ECO:0000313" key="1">
    <source>
        <dbReference type="EMBL" id="MBA0788203.1"/>
    </source>
</evidence>
<dbReference type="EMBL" id="JABEZW010227348">
    <property type="protein sequence ID" value="MBA0788203.1"/>
    <property type="molecule type" value="Genomic_DNA"/>
</dbReference>
<organism evidence="1 2">
    <name type="scientific">Gossypium trilobum</name>
    <dbReference type="NCBI Taxonomy" id="34281"/>
    <lineage>
        <taxon>Eukaryota</taxon>
        <taxon>Viridiplantae</taxon>
        <taxon>Streptophyta</taxon>
        <taxon>Embryophyta</taxon>
        <taxon>Tracheophyta</taxon>
        <taxon>Spermatophyta</taxon>
        <taxon>Magnoliopsida</taxon>
        <taxon>eudicotyledons</taxon>
        <taxon>Gunneridae</taxon>
        <taxon>Pentapetalae</taxon>
        <taxon>rosids</taxon>
        <taxon>malvids</taxon>
        <taxon>Malvales</taxon>
        <taxon>Malvaceae</taxon>
        <taxon>Malvoideae</taxon>
        <taxon>Gossypium</taxon>
    </lineage>
</organism>
<sequence length="38" mass="4572">MNSFKFQTFDMLRSHWSTMLLLRCTRWIECCSNLGSNN</sequence>
<reference evidence="1 2" key="1">
    <citation type="journal article" date="2019" name="Genome Biol. Evol.">
        <title>Insights into the evolution of the New World diploid cottons (Gossypium, subgenus Houzingenia) based on genome sequencing.</title>
        <authorList>
            <person name="Grover C.E."/>
            <person name="Arick M.A. 2nd"/>
            <person name="Thrash A."/>
            <person name="Conover J.L."/>
            <person name="Sanders W.S."/>
            <person name="Peterson D.G."/>
            <person name="Frelichowski J.E."/>
            <person name="Scheffler J.A."/>
            <person name="Scheffler B.E."/>
            <person name="Wendel J.F."/>
        </authorList>
    </citation>
    <scope>NUCLEOTIDE SEQUENCE [LARGE SCALE GENOMIC DNA]</scope>
    <source>
        <strain evidence="1">8</strain>
        <tissue evidence="1">Leaf</tissue>
    </source>
</reference>
<proteinExistence type="predicted"/>
<dbReference type="AlphaFoldDB" id="A0A7J9FSE2"/>